<comment type="caution">
    <text evidence="2">The sequence shown here is derived from an EMBL/GenBank/DDBJ whole genome shotgun (WGS) entry which is preliminary data.</text>
</comment>
<keyword evidence="1" id="KW-0472">Membrane</keyword>
<reference evidence="2 3" key="1">
    <citation type="journal article" date="2013" name="Syst. Appl. Microbiol.">
        <title>Phylogenetic position and virulence apparatus of the pear flower necrosis pathogen Erwinia piriflorinigrans CFBP 5888T as assessed by comparative genomics.</title>
        <authorList>
            <person name="Smits T.H."/>
            <person name="Rezzonico F."/>
            <person name="Lopez M.M."/>
            <person name="Blom J."/>
            <person name="Goesmann A."/>
            <person name="Frey J.E."/>
            <person name="Duffy B."/>
        </authorList>
    </citation>
    <scope>NUCLEOTIDE SEQUENCE [LARGE SCALE GENOMIC DNA]</scope>
    <source>
        <strain evidence="3">CFBP5888</strain>
    </source>
</reference>
<evidence type="ECO:0000256" key="1">
    <source>
        <dbReference type="SAM" id="Phobius"/>
    </source>
</evidence>
<organism evidence="2 3">
    <name type="scientific">Erwinia piriflorinigrans CFBP 5888</name>
    <dbReference type="NCBI Taxonomy" id="1161919"/>
    <lineage>
        <taxon>Bacteria</taxon>
        <taxon>Pseudomonadati</taxon>
        <taxon>Pseudomonadota</taxon>
        <taxon>Gammaproteobacteria</taxon>
        <taxon>Enterobacterales</taxon>
        <taxon>Erwiniaceae</taxon>
        <taxon>Erwinia</taxon>
    </lineage>
</organism>
<proteinExistence type="predicted"/>
<protein>
    <submittedName>
        <fullName evidence="2">(Nematicidal protein 2)-like protein</fullName>
    </submittedName>
</protein>
<keyword evidence="1" id="KW-0812">Transmembrane</keyword>
<dbReference type="STRING" id="1161919.EPIR_1293"/>
<dbReference type="AlphaFoldDB" id="V5Z5V9"/>
<keyword evidence="3" id="KW-1185">Reference proteome</keyword>
<keyword evidence="1" id="KW-1133">Transmembrane helix</keyword>
<dbReference type="RefSeq" id="WP_023654466.1">
    <property type="nucleotide sequence ID" value="NZ_CAHS01000014.1"/>
</dbReference>
<dbReference type="NCBIfam" id="TIGR03696">
    <property type="entry name" value="Rhs_assc_core"/>
    <property type="match status" value="1"/>
</dbReference>
<feature type="transmembrane region" description="Helical" evidence="1">
    <location>
        <begin position="251"/>
        <end position="284"/>
    </location>
</feature>
<feature type="transmembrane region" description="Helical" evidence="1">
    <location>
        <begin position="304"/>
        <end position="326"/>
    </location>
</feature>
<dbReference type="Proteomes" id="UP000018217">
    <property type="component" value="Unassembled WGS sequence"/>
</dbReference>
<dbReference type="EMBL" id="CAHS01000014">
    <property type="protein sequence ID" value="CCG86658.1"/>
    <property type="molecule type" value="Genomic_DNA"/>
</dbReference>
<evidence type="ECO:0000313" key="2">
    <source>
        <dbReference type="EMBL" id="CCG86658.1"/>
    </source>
</evidence>
<name>V5Z5V9_9GAMM</name>
<dbReference type="Gene3D" id="2.180.10.10">
    <property type="entry name" value="RHS repeat-associated core"/>
    <property type="match status" value="1"/>
</dbReference>
<evidence type="ECO:0000313" key="3">
    <source>
        <dbReference type="Proteomes" id="UP000018217"/>
    </source>
</evidence>
<accession>V5Z5V9</accession>
<dbReference type="InterPro" id="IPR022385">
    <property type="entry name" value="Rhs_assc_core"/>
</dbReference>
<sequence>MQDENTLDITQNGYNSLGFLINKTHTKRINADFSKKLNVDFTYNKFFHLASTKNTTSGTNFEIESKNIVYRYGTSDKLFFRKSVTKTVKKEEIFTHRGYGDEIINLIDFRDKKKLKTINSLYGGTKRIVQKINEHSISNTIITNNSGSPIFVVKYWNGKYESSAYSAIGVYGATREKNIIPALNGCLYDSETDGYLLGARLYDPHSMRFTTPDSLSPFCGGNINPYIFCNNNPVNNNDNTGYMTRESWRSIVYGGAALSIATGIVTLGCSIAMSSFLLSAVAILQITGGVITISKVKKYDDSDLAIQSVFTLLEIGLSLFSMAKILRTPLSKNLNRVFDFNRSLISTRTIPINRNRKKISGLNYLGRGVSIFDDTYRQKTRLNIYSHGKKTALIETRMDSSGRPYEISKISSKALDNLLRDTGGVKYNDYASIRLIACHSGDSRYFKSAIGYDLHQITGLPVKAFHGEVTFFGIPPETLQSYFEKFSNDPHTLHNIRKKFSSEFQLIHNSNYSPRHFF</sequence>
<gene>
    <name evidence="2" type="primary">xnp2b</name>
    <name evidence="2" type="ORF">EPIR_1293</name>
</gene>